<organism evidence="7 8">
    <name type="scientific">Devosia insulae DS-56</name>
    <dbReference type="NCBI Taxonomy" id="1116389"/>
    <lineage>
        <taxon>Bacteria</taxon>
        <taxon>Pseudomonadati</taxon>
        <taxon>Pseudomonadota</taxon>
        <taxon>Alphaproteobacteria</taxon>
        <taxon>Hyphomicrobiales</taxon>
        <taxon>Devosiaceae</taxon>
        <taxon>Devosia</taxon>
    </lineage>
</organism>
<feature type="active site" description="Nucleophile" evidence="5">
    <location>
        <position position="367"/>
    </location>
</feature>
<keyword evidence="8" id="KW-1185">Reference proteome</keyword>
<reference evidence="7 8" key="1">
    <citation type="journal article" date="2015" name="Genome Announc.">
        <title>Genome Assemblies of Three Soil-Associated Devosia species: D. insulae, D. limi, and D. soli.</title>
        <authorList>
            <person name="Hassan Y.I."/>
            <person name="Lepp D."/>
            <person name="Zhou T."/>
        </authorList>
    </citation>
    <scope>NUCLEOTIDE SEQUENCE [LARGE SCALE GENOMIC DNA]</scope>
    <source>
        <strain evidence="7 8">DS-56</strain>
    </source>
</reference>
<comment type="similarity">
    <text evidence="5">Belongs to the class I-like SAM-binding methyltransferase superfamily. RsmB/NOP family.</text>
</comment>
<dbReference type="GO" id="GO:0001510">
    <property type="term" value="P:RNA methylation"/>
    <property type="evidence" value="ECO:0007669"/>
    <property type="project" value="InterPro"/>
</dbReference>
<dbReference type="Proteomes" id="UP000095463">
    <property type="component" value="Unassembled WGS sequence"/>
</dbReference>
<name>A0A1E5XQR7_9HYPH</name>
<dbReference type="EMBL" id="LAJE02000176">
    <property type="protein sequence ID" value="OEO30951.1"/>
    <property type="molecule type" value="Genomic_DNA"/>
</dbReference>
<dbReference type="SUPFAM" id="SSF53335">
    <property type="entry name" value="S-adenosyl-L-methionine-dependent methyltransferases"/>
    <property type="match status" value="1"/>
</dbReference>
<protein>
    <recommendedName>
        <fullName evidence="6">SAM-dependent MTase RsmB/NOP-type domain-containing protein</fullName>
    </recommendedName>
</protein>
<keyword evidence="2 5" id="KW-0808">Transferase</keyword>
<accession>A0A1E5XQR7</accession>
<dbReference type="PRINTS" id="PR02008">
    <property type="entry name" value="RCMTFAMILY"/>
</dbReference>
<dbReference type="PROSITE" id="PS51686">
    <property type="entry name" value="SAM_MT_RSMB_NOP"/>
    <property type="match status" value="1"/>
</dbReference>
<evidence type="ECO:0000256" key="2">
    <source>
        <dbReference type="ARBA" id="ARBA00022679"/>
    </source>
</evidence>
<gene>
    <name evidence="7" type="ORF">VW23_018700</name>
</gene>
<dbReference type="GO" id="GO:0006355">
    <property type="term" value="P:regulation of DNA-templated transcription"/>
    <property type="evidence" value="ECO:0007669"/>
    <property type="project" value="InterPro"/>
</dbReference>
<evidence type="ECO:0000256" key="1">
    <source>
        <dbReference type="ARBA" id="ARBA00022603"/>
    </source>
</evidence>
<dbReference type="Pfam" id="PF01189">
    <property type="entry name" value="Methyltr_RsmB-F"/>
    <property type="match status" value="1"/>
</dbReference>
<dbReference type="GO" id="GO:0008173">
    <property type="term" value="F:RNA methyltransferase activity"/>
    <property type="evidence" value="ECO:0007669"/>
    <property type="project" value="InterPro"/>
</dbReference>
<dbReference type="PANTHER" id="PTHR22807">
    <property type="entry name" value="NOP2 YEAST -RELATED NOL1/NOP2/FMU SUN DOMAIN-CONTAINING"/>
    <property type="match status" value="1"/>
</dbReference>
<proteinExistence type="inferred from homology"/>
<feature type="binding site" evidence="5">
    <location>
        <position position="314"/>
    </location>
    <ligand>
        <name>S-adenosyl-L-methionine</name>
        <dbReference type="ChEBI" id="CHEBI:59789"/>
    </ligand>
</feature>
<dbReference type="InterPro" id="IPR006027">
    <property type="entry name" value="NusB_RsmB_TIM44"/>
</dbReference>
<dbReference type="Gene3D" id="1.10.940.10">
    <property type="entry name" value="NusB-like"/>
    <property type="match status" value="1"/>
</dbReference>
<dbReference type="InterPro" id="IPR023267">
    <property type="entry name" value="RCMT"/>
</dbReference>
<sequence>MGLSHLKKQKHPPGLKLRLLAADRLDQVLKGANFAPFSHAEIEDGRDRALANKLVTVALRRHGQLNLMIARFLDRGIPKKSGPFEAILRLSLAHLVFLPELGDHSAIFLAVEASKRDTRSQHLAKLMNAVLRRAQGEAHALRHLPYQALFPETLGPLWRDSYGEDALEDFADALLDGAPLDLTLRSVEPELIEALGAAPVLADTVRIDERDRPVEALPGFEAGRWWVQDAAAAIPARLLTLAPGARVLDLCAAPGGKTAQLINAGYAVTAIDNEPDRVARMAQNFARLAMTPEVVTADALAWEPAQKFDGILLDAPCSATGTFRRHPEVIWHRNAADIAGRVALQRRFIERALGWLNPGGVLVYCVCSLEPGEGEEQASWLAAHDDVVPDAIGADELPGLPGAVTPEGFVRTHPGMLVPGDKGGTLDGFFVARFRRR</sequence>
<dbReference type="InterPro" id="IPR001678">
    <property type="entry name" value="MeTrfase_RsmB-F_NOP2_dom"/>
</dbReference>
<feature type="binding site" evidence="5">
    <location>
        <position position="272"/>
    </location>
    <ligand>
        <name>S-adenosyl-L-methionine</name>
        <dbReference type="ChEBI" id="CHEBI:59789"/>
    </ligand>
</feature>
<evidence type="ECO:0000313" key="7">
    <source>
        <dbReference type="EMBL" id="OEO30951.1"/>
    </source>
</evidence>
<feature type="binding site" evidence="5">
    <location>
        <begin position="251"/>
        <end position="257"/>
    </location>
    <ligand>
        <name>S-adenosyl-L-methionine</name>
        <dbReference type="ChEBI" id="CHEBI:59789"/>
    </ligand>
</feature>
<comment type="caution">
    <text evidence="7">The sequence shown here is derived from an EMBL/GenBank/DDBJ whole genome shotgun (WGS) entry which is preliminary data.</text>
</comment>
<dbReference type="AlphaFoldDB" id="A0A1E5XQR7"/>
<dbReference type="SUPFAM" id="SSF48013">
    <property type="entry name" value="NusB-like"/>
    <property type="match status" value="1"/>
</dbReference>
<keyword evidence="3 5" id="KW-0949">S-adenosyl-L-methionine</keyword>
<dbReference type="Gene3D" id="3.40.50.150">
    <property type="entry name" value="Vaccinia Virus protein VP39"/>
    <property type="match status" value="1"/>
</dbReference>
<dbReference type="InterPro" id="IPR035926">
    <property type="entry name" value="NusB-like_sf"/>
</dbReference>
<keyword evidence="1 5" id="KW-0489">Methyltransferase</keyword>
<evidence type="ECO:0000259" key="6">
    <source>
        <dbReference type="PROSITE" id="PS51686"/>
    </source>
</evidence>
<dbReference type="Pfam" id="PF01029">
    <property type="entry name" value="NusB"/>
    <property type="match status" value="1"/>
</dbReference>
<evidence type="ECO:0000256" key="4">
    <source>
        <dbReference type="ARBA" id="ARBA00022884"/>
    </source>
</evidence>
<evidence type="ECO:0000256" key="3">
    <source>
        <dbReference type="ARBA" id="ARBA00022691"/>
    </source>
</evidence>
<dbReference type="InterPro" id="IPR049560">
    <property type="entry name" value="MeTrfase_RsmB-F_NOP2_cat"/>
</dbReference>
<dbReference type="GO" id="GO:0003723">
    <property type="term" value="F:RNA binding"/>
    <property type="evidence" value="ECO:0007669"/>
    <property type="project" value="UniProtKB-UniRule"/>
</dbReference>
<feature type="binding site" evidence="5">
    <location>
        <position position="298"/>
    </location>
    <ligand>
        <name>S-adenosyl-L-methionine</name>
        <dbReference type="ChEBI" id="CHEBI:59789"/>
    </ligand>
</feature>
<dbReference type="InterPro" id="IPR029063">
    <property type="entry name" value="SAM-dependent_MTases_sf"/>
</dbReference>
<dbReference type="CDD" id="cd02440">
    <property type="entry name" value="AdoMet_MTases"/>
    <property type="match status" value="1"/>
</dbReference>
<feature type="domain" description="SAM-dependent MTase RsmB/NOP-type" evidence="6">
    <location>
        <begin position="146"/>
        <end position="437"/>
    </location>
</feature>
<dbReference type="PANTHER" id="PTHR22807:SF61">
    <property type="entry name" value="NOL1_NOP2_SUN FAMILY PROTEIN _ ANTITERMINATION NUSB DOMAIN-CONTAINING PROTEIN"/>
    <property type="match status" value="1"/>
</dbReference>
<evidence type="ECO:0000313" key="8">
    <source>
        <dbReference type="Proteomes" id="UP000095463"/>
    </source>
</evidence>
<evidence type="ECO:0000256" key="5">
    <source>
        <dbReference type="PROSITE-ProRule" id="PRU01023"/>
    </source>
</evidence>
<keyword evidence="4 5" id="KW-0694">RNA-binding</keyword>